<gene>
    <name evidence="5" type="ORF">BOKJ2_LOCUS5804</name>
</gene>
<dbReference type="InterPro" id="IPR019545">
    <property type="entry name" value="DM13_domain"/>
</dbReference>
<dbReference type="SMART" id="SM00686">
    <property type="entry name" value="DM13"/>
    <property type="match status" value="1"/>
</dbReference>
<feature type="domain" description="DM13" evidence="4">
    <location>
        <begin position="145"/>
        <end position="258"/>
    </location>
</feature>
<dbReference type="PROSITE" id="PS51549">
    <property type="entry name" value="DM13"/>
    <property type="match status" value="1"/>
</dbReference>
<feature type="chain" id="PRO_5035594829" description="DM13 domain-containing protein" evidence="3">
    <location>
        <begin position="18"/>
        <end position="285"/>
    </location>
</feature>
<dbReference type="InterPro" id="IPR052126">
    <property type="entry name" value="Spindle_Org/Thrombomodulin"/>
</dbReference>
<organism evidence="5 6">
    <name type="scientific">Bursaphelenchus okinawaensis</name>
    <dbReference type="NCBI Taxonomy" id="465554"/>
    <lineage>
        <taxon>Eukaryota</taxon>
        <taxon>Metazoa</taxon>
        <taxon>Ecdysozoa</taxon>
        <taxon>Nematoda</taxon>
        <taxon>Chromadorea</taxon>
        <taxon>Rhabditida</taxon>
        <taxon>Tylenchina</taxon>
        <taxon>Tylenchomorpha</taxon>
        <taxon>Aphelenchoidea</taxon>
        <taxon>Aphelenchoididae</taxon>
        <taxon>Bursaphelenchus</taxon>
    </lineage>
</organism>
<evidence type="ECO:0000313" key="6">
    <source>
        <dbReference type="Proteomes" id="UP000614601"/>
    </source>
</evidence>
<evidence type="ECO:0000256" key="3">
    <source>
        <dbReference type="SAM" id="SignalP"/>
    </source>
</evidence>
<comment type="caution">
    <text evidence="5">The sequence shown here is derived from an EMBL/GenBank/DDBJ whole genome shotgun (WGS) entry which is preliminary data.</text>
</comment>
<dbReference type="Proteomes" id="UP000783686">
    <property type="component" value="Unassembled WGS sequence"/>
</dbReference>
<dbReference type="OrthoDB" id="2448405at2759"/>
<evidence type="ECO:0000256" key="2">
    <source>
        <dbReference type="SAM" id="MobiDB-lite"/>
    </source>
</evidence>
<evidence type="ECO:0000259" key="4">
    <source>
        <dbReference type="PROSITE" id="PS51549"/>
    </source>
</evidence>
<dbReference type="Proteomes" id="UP000614601">
    <property type="component" value="Unassembled WGS sequence"/>
</dbReference>
<name>A0A811KEV5_9BILA</name>
<dbReference type="PANTHER" id="PTHR24036">
    <property type="entry name" value="SKELETOR-RELATED"/>
    <property type="match status" value="1"/>
</dbReference>
<accession>A0A811KEV5</accession>
<sequence length="285" mass="31829">MNRLACVLLLLSTAVNAAYFGVYIGDITSNDNLIAKAFIANRTTIQLSEVNIPDDINYTFGIKNGDIIEKLKVMYIVEGKGRKAFSKRLRNDTDIPENSRLVLRIPRGVDKWEKLVINDEEKQIEIASVDINKPYPEPFCCLQTNQFQGIQGKHYNVSTGPVTVLDSHTVRISKFAFDGTKAPDGWIFAGKGGVSQETGHKLQVLGRDEVVQCALHEQYVGDGELIARLPPNVSVYDIDYLAVFCYQYDVDFGHLDVNFTPEENPLPAYIPPTSDQPFPAPKKCD</sequence>
<proteinExistence type="predicted"/>
<evidence type="ECO:0000256" key="1">
    <source>
        <dbReference type="ARBA" id="ARBA00022737"/>
    </source>
</evidence>
<keyword evidence="6" id="KW-1185">Reference proteome</keyword>
<dbReference type="PANTHER" id="PTHR24036:SF5">
    <property type="entry name" value="THROMBOMODULIN"/>
    <property type="match status" value="1"/>
</dbReference>
<dbReference type="AlphaFoldDB" id="A0A811KEV5"/>
<feature type="region of interest" description="Disordered" evidence="2">
    <location>
        <begin position="266"/>
        <end position="285"/>
    </location>
</feature>
<feature type="signal peptide" evidence="3">
    <location>
        <begin position="1"/>
        <end position="17"/>
    </location>
</feature>
<keyword evidence="1" id="KW-0677">Repeat</keyword>
<protein>
    <recommendedName>
        <fullName evidence="4">DM13 domain-containing protein</fullName>
    </recommendedName>
</protein>
<dbReference type="Pfam" id="PF10517">
    <property type="entry name" value="DM13"/>
    <property type="match status" value="1"/>
</dbReference>
<dbReference type="EMBL" id="CAJFDH010000003">
    <property type="protein sequence ID" value="CAD5214860.1"/>
    <property type="molecule type" value="Genomic_DNA"/>
</dbReference>
<reference evidence="5" key="1">
    <citation type="submission" date="2020-09" db="EMBL/GenBank/DDBJ databases">
        <authorList>
            <person name="Kikuchi T."/>
        </authorList>
    </citation>
    <scope>NUCLEOTIDE SEQUENCE</scope>
    <source>
        <strain evidence="5">SH1</strain>
    </source>
</reference>
<dbReference type="EMBL" id="CAJFCW020000003">
    <property type="protein sequence ID" value="CAG9103343.1"/>
    <property type="molecule type" value="Genomic_DNA"/>
</dbReference>
<keyword evidence="3" id="KW-0732">Signal</keyword>
<evidence type="ECO:0000313" key="5">
    <source>
        <dbReference type="EMBL" id="CAD5214860.1"/>
    </source>
</evidence>